<keyword evidence="4" id="KW-0378">Hydrolase</keyword>
<dbReference type="Gene3D" id="1.10.10.2520">
    <property type="entry name" value="Cell wall hydrolase SleB, domain 1"/>
    <property type="match status" value="1"/>
</dbReference>
<evidence type="ECO:0000313" key="5">
    <source>
        <dbReference type="Proteomes" id="UP000197097"/>
    </source>
</evidence>
<dbReference type="InterPro" id="IPR011105">
    <property type="entry name" value="Cell_wall_hydrolase_SleB"/>
</dbReference>
<dbReference type="Proteomes" id="UP000197097">
    <property type="component" value="Unassembled WGS sequence"/>
</dbReference>
<dbReference type="OrthoDB" id="9785345at2"/>
<evidence type="ECO:0000256" key="1">
    <source>
        <dbReference type="SAM" id="MobiDB-lite"/>
    </source>
</evidence>
<protein>
    <submittedName>
        <fullName evidence="4">Cell wall hydrolase</fullName>
    </submittedName>
</protein>
<name>A0A246JK09_9SPHN</name>
<feature type="compositionally biased region" description="Polar residues" evidence="1">
    <location>
        <begin position="305"/>
        <end position="332"/>
    </location>
</feature>
<keyword evidence="2" id="KW-0732">Signal</keyword>
<evidence type="ECO:0000313" key="4">
    <source>
        <dbReference type="EMBL" id="OWQ92932.1"/>
    </source>
</evidence>
<dbReference type="AlphaFoldDB" id="A0A246JK09"/>
<dbReference type="EMBL" id="NISJ01000011">
    <property type="protein sequence ID" value="OWQ92932.1"/>
    <property type="molecule type" value="Genomic_DNA"/>
</dbReference>
<proteinExistence type="predicted"/>
<dbReference type="InterPro" id="IPR042047">
    <property type="entry name" value="SleB_dom1"/>
</dbReference>
<organism evidence="4 5">
    <name type="scientific">Sphingopyxis witflariensis</name>
    <dbReference type="NCBI Taxonomy" id="173675"/>
    <lineage>
        <taxon>Bacteria</taxon>
        <taxon>Pseudomonadati</taxon>
        <taxon>Pseudomonadota</taxon>
        <taxon>Alphaproteobacteria</taxon>
        <taxon>Sphingomonadales</taxon>
        <taxon>Sphingomonadaceae</taxon>
        <taxon>Sphingopyxis</taxon>
    </lineage>
</organism>
<comment type="caution">
    <text evidence="4">The sequence shown here is derived from an EMBL/GenBank/DDBJ whole genome shotgun (WGS) entry which is preliminary data.</text>
</comment>
<dbReference type="Pfam" id="PF07486">
    <property type="entry name" value="Hydrolase_2"/>
    <property type="match status" value="1"/>
</dbReference>
<feature type="signal peptide" evidence="2">
    <location>
        <begin position="1"/>
        <end position="17"/>
    </location>
</feature>
<accession>A0A246JK09</accession>
<evidence type="ECO:0000259" key="3">
    <source>
        <dbReference type="Pfam" id="PF07486"/>
    </source>
</evidence>
<evidence type="ECO:0000256" key="2">
    <source>
        <dbReference type="SAM" id="SignalP"/>
    </source>
</evidence>
<feature type="domain" description="Cell wall hydrolase SleB" evidence="3">
    <location>
        <begin position="119"/>
        <end position="226"/>
    </location>
</feature>
<gene>
    <name evidence="4" type="ORF">CDQ91_17165</name>
</gene>
<feature type="chain" id="PRO_5013168140" evidence="2">
    <location>
        <begin position="18"/>
        <end position="332"/>
    </location>
</feature>
<dbReference type="GO" id="GO:0016787">
    <property type="term" value="F:hydrolase activity"/>
    <property type="evidence" value="ECO:0007669"/>
    <property type="project" value="UniProtKB-KW"/>
</dbReference>
<keyword evidence="5" id="KW-1185">Reference proteome</keyword>
<sequence>MLVLLVLALAAAMLLFASTNDRLARVFENLVASWTADPAVKAKAAKQKAIAKLITETETGSVVPTAEGADAVAGNALLPISTLPVEAARPFLMPTISQVQATNAQRCLTQAIYYEAATEPDAGKAAVAQVILNRMRHPAYPNTVCGVIYQGSSRPGCQFSFACDGAMSRPPVPALWRRAAEIARAALSGHVETSVGMATHYHANYVLPRWAPKLTKIEQIGAHIFYRWPGSWGKPRAFSDAYAGAEWIPAFSQLYHGGPAIEGLPGEIVPIDAIAPVRDPTDRRTDIDVGGRVDVSKGWIPNIPDPTQSKSRFDSLTTQQGTQAVSEPQSDK</sequence>
<feature type="region of interest" description="Disordered" evidence="1">
    <location>
        <begin position="298"/>
        <end position="332"/>
    </location>
</feature>
<reference evidence="4 5" key="1">
    <citation type="journal article" date="2002" name="Int. J. Syst. Evol. Microbiol.">
        <title>Sphingopyxis witflariensis sp. nov., isolated from activated sludge.</title>
        <authorList>
            <person name="Kampfer P."/>
            <person name="Witzenberger R."/>
            <person name="Denner E.B."/>
            <person name="Busse H.J."/>
            <person name="Neef A."/>
        </authorList>
    </citation>
    <scope>NUCLEOTIDE SEQUENCE [LARGE SCALE GENOMIC DNA]</scope>
    <source>
        <strain evidence="4 5">DSM 14551</strain>
    </source>
</reference>